<keyword evidence="2" id="KW-1185">Reference proteome</keyword>
<dbReference type="Proteomes" id="UP001056383">
    <property type="component" value="Chromosome"/>
</dbReference>
<name>A0ABY4THX6_9ACTN</name>
<protein>
    <submittedName>
        <fullName evidence="1">M55 family metallopeptidase</fullName>
    </submittedName>
</protein>
<dbReference type="InterPro" id="IPR027476">
    <property type="entry name" value="DppA_N"/>
</dbReference>
<dbReference type="RefSeq" id="WP_010472130.1">
    <property type="nucleotide sequence ID" value="NZ_CP095474.1"/>
</dbReference>
<dbReference type="SUPFAM" id="SSF63992">
    <property type="entry name" value="Dipeptide transport protein"/>
    <property type="match status" value="1"/>
</dbReference>
<gene>
    <name evidence="1" type="ORF">MW084_23950</name>
</gene>
<dbReference type="Pfam" id="PF04951">
    <property type="entry name" value="Peptidase_M55"/>
    <property type="match status" value="1"/>
</dbReference>
<dbReference type="InterPro" id="IPR007035">
    <property type="entry name" value="Peptidase_M55"/>
</dbReference>
<evidence type="ECO:0000313" key="2">
    <source>
        <dbReference type="Proteomes" id="UP001056383"/>
    </source>
</evidence>
<reference evidence="1" key="1">
    <citation type="submission" date="2022-04" db="EMBL/GenBank/DDBJ databases">
        <title>Systematic whole-genome sequencing reveals an unexpected diversity among actinomycetoma pathogens and provides insights into their antibacterial susceptibilities.</title>
        <authorList>
            <person name="Watson A.K."/>
            <person name="Kepplinger B."/>
            <person name="Bakhiet S.M."/>
            <person name="Mhmoud N.A."/>
            <person name="Chapman J."/>
            <person name="Allenby N."/>
            <person name="Mickiewicz K."/>
            <person name="Goodfellow M."/>
            <person name="Fahal A.H."/>
            <person name="Errington J."/>
        </authorList>
    </citation>
    <scope>NUCLEOTIDE SEQUENCE</scope>
    <source>
        <strain evidence="1">SD 504</strain>
    </source>
</reference>
<accession>A0ABY4THX6</accession>
<evidence type="ECO:0000313" key="1">
    <source>
        <dbReference type="EMBL" id="URN18498.1"/>
    </source>
</evidence>
<proteinExistence type="predicted"/>
<dbReference type="EMBL" id="CP095474">
    <property type="protein sequence ID" value="URN18498.1"/>
    <property type="molecule type" value="Genomic_DNA"/>
</dbReference>
<organism evidence="1 2">
    <name type="scientific">Streptomyces sudanensis</name>
    <dbReference type="NCBI Taxonomy" id="436397"/>
    <lineage>
        <taxon>Bacteria</taxon>
        <taxon>Bacillati</taxon>
        <taxon>Actinomycetota</taxon>
        <taxon>Actinomycetes</taxon>
        <taxon>Kitasatosporales</taxon>
        <taxon>Streptomycetaceae</taxon>
        <taxon>Streptomyces</taxon>
    </lineage>
</organism>
<dbReference type="Gene3D" id="3.40.50.10780">
    <property type="entry name" value="Dipeptide transport protein"/>
    <property type="match status" value="1"/>
</dbReference>
<dbReference type="Gene3D" id="3.30.1360.130">
    <property type="entry name" value="Dipeptide transport protein"/>
    <property type="match status" value="1"/>
</dbReference>
<dbReference type="PIRSF" id="PIRSF015853">
    <property type="entry name" value="Pep_DppA"/>
    <property type="match status" value="1"/>
</dbReference>
<sequence length="276" mass="28602">MTKVLISVDMEGISGIVHPAETNPGHHDYERGRRSATAEANSVIAGVLDAEPGAEVWVADAHGPFRNLLPEELDRRARLVRGKPRPLGMLGGLGEDTDAVLLVGYHARAGRGPAVLAHTMNDGILDVRVAGRPLGEIGLNTAMAGHLGVPVVLLSGDDGACAELDALSPPAVTVPVKQALGQGAAVALHPEEARERLRRAAAEAVARRAQVPPLVLAGPLGVEVDLSAPFMVDLATLVPGVSRAEGGRTVAFTASDFAEAYRLVLLLAQLATVTPA</sequence>
<dbReference type="InterPro" id="IPR036177">
    <property type="entry name" value="Peptidase_M55_sf"/>
</dbReference>
<dbReference type="CDD" id="cd08663">
    <property type="entry name" value="DAP_dppA_1"/>
    <property type="match status" value="1"/>
</dbReference>